<dbReference type="AlphaFoldDB" id="A0A194RJY2"/>
<keyword evidence="4" id="KW-1185">Reference proteome</keyword>
<dbReference type="OrthoDB" id="6923630at2759"/>
<proteinExistence type="predicted"/>
<dbReference type="Pfam" id="PF10545">
    <property type="entry name" value="MADF_DNA_bdg"/>
    <property type="match status" value="1"/>
</dbReference>
<feature type="compositionally biased region" description="Low complexity" evidence="1">
    <location>
        <begin position="259"/>
        <end position="272"/>
    </location>
</feature>
<feature type="compositionally biased region" description="Low complexity" evidence="1">
    <location>
        <begin position="125"/>
        <end position="138"/>
    </location>
</feature>
<dbReference type="FunCoup" id="A0A194RJY2">
    <property type="interactions" value="118"/>
</dbReference>
<gene>
    <name evidence="3" type="ORF">RR48_06550</name>
</gene>
<name>A0A194RJY2_PAPMA</name>
<feature type="compositionally biased region" description="Polar residues" evidence="1">
    <location>
        <begin position="280"/>
        <end position="303"/>
    </location>
</feature>
<dbReference type="PROSITE" id="PS51029">
    <property type="entry name" value="MADF"/>
    <property type="match status" value="1"/>
</dbReference>
<dbReference type="PANTHER" id="PTHR21505:SF15">
    <property type="entry name" value="RE18252P"/>
    <property type="match status" value="1"/>
</dbReference>
<evidence type="ECO:0000256" key="1">
    <source>
        <dbReference type="SAM" id="MobiDB-lite"/>
    </source>
</evidence>
<feature type="region of interest" description="Disordered" evidence="1">
    <location>
        <begin position="118"/>
        <end position="161"/>
    </location>
</feature>
<dbReference type="InterPro" id="IPR006578">
    <property type="entry name" value="MADF-dom"/>
</dbReference>
<dbReference type="InParanoid" id="A0A194RJY2"/>
<protein>
    <recommendedName>
        <fullName evidence="2">MADF domain-containing protein</fullName>
    </recommendedName>
</protein>
<evidence type="ECO:0000313" key="4">
    <source>
        <dbReference type="Proteomes" id="UP000053240"/>
    </source>
</evidence>
<dbReference type="PANTHER" id="PTHR21505">
    <property type="entry name" value="MADF DOMAIN-CONTAINING PROTEIN-RELATED"/>
    <property type="match status" value="1"/>
</dbReference>
<accession>A0A194RJY2</accession>
<evidence type="ECO:0000259" key="2">
    <source>
        <dbReference type="PROSITE" id="PS51029"/>
    </source>
</evidence>
<dbReference type="Proteomes" id="UP000053240">
    <property type="component" value="Unassembled WGS sequence"/>
</dbReference>
<evidence type="ECO:0000313" key="3">
    <source>
        <dbReference type="EMBL" id="KPJ17744.1"/>
    </source>
</evidence>
<reference evidence="3 4" key="1">
    <citation type="journal article" date="2015" name="Nat. Commun.">
        <title>Outbred genome sequencing and CRISPR/Cas9 gene editing in butterflies.</title>
        <authorList>
            <person name="Li X."/>
            <person name="Fan D."/>
            <person name="Zhang W."/>
            <person name="Liu G."/>
            <person name="Zhang L."/>
            <person name="Zhao L."/>
            <person name="Fang X."/>
            <person name="Chen L."/>
            <person name="Dong Y."/>
            <person name="Chen Y."/>
            <person name="Ding Y."/>
            <person name="Zhao R."/>
            <person name="Feng M."/>
            <person name="Zhu Y."/>
            <person name="Feng Y."/>
            <person name="Jiang X."/>
            <person name="Zhu D."/>
            <person name="Xiang H."/>
            <person name="Feng X."/>
            <person name="Li S."/>
            <person name="Wang J."/>
            <person name="Zhang G."/>
            <person name="Kronforst M.R."/>
            <person name="Wang W."/>
        </authorList>
    </citation>
    <scope>NUCLEOTIDE SEQUENCE [LARGE SCALE GENOMIC DNA]</scope>
    <source>
        <strain evidence="3">Ya'a_city_454_Pm</strain>
        <tissue evidence="3">Whole body</tissue>
    </source>
</reference>
<feature type="region of interest" description="Disordered" evidence="1">
    <location>
        <begin position="256"/>
        <end position="311"/>
    </location>
</feature>
<dbReference type="OMA" id="NDRERSW"/>
<dbReference type="SMART" id="SM00595">
    <property type="entry name" value="MADF"/>
    <property type="match status" value="1"/>
</dbReference>
<sequence>MSGNWNNDDVYKLIEMFQAREVLWNTMSESYKDRNKKHDAWMEIASEFNMDKKVIEKKIRSLVGQFNRECKSNKSGAGANESSKWFAFKKLMFLKGKNIPSLTVDGGLQGNEENRIASENTLSLNETGNTVTDETTGTPFATPKPFRKRRRPEVEQDPTQQEAVNILQRMYESRKSRDENDAFGEYVSMKLKQIKNSHAKNTAQHHINNILYNATMGQYDFPTTFTDPTASSSWGYNSEPNLSTFSENNADCSSRGYYTAPSPSASFETSSSDNSRTHTRTSARTQSPSNLSESSQDSTQSLNDLLESIKN</sequence>
<feature type="domain" description="MADF" evidence="2">
    <location>
        <begin position="12"/>
        <end position="99"/>
    </location>
</feature>
<dbReference type="EMBL" id="KQ460106">
    <property type="protein sequence ID" value="KPJ17744.1"/>
    <property type="molecule type" value="Genomic_DNA"/>
</dbReference>
<dbReference type="KEGG" id="pmac:106707873"/>
<organism evidence="3 4">
    <name type="scientific">Papilio machaon</name>
    <name type="common">Old World swallowtail butterfly</name>
    <dbReference type="NCBI Taxonomy" id="76193"/>
    <lineage>
        <taxon>Eukaryota</taxon>
        <taxon>Metazoa</taxon>
        <taxon>Ecdysozoa</taxon>
        <taxon>Arthropoda</taxon>
        <taxon>Hexapoda</taxon>
        <taxon>Insecta</taxon>
        <taxon>Pterygota</taxon>
        <taxon>Neoptera</taxon>
        <taxon>Endopterygota</taxon>
        <taxon>Lepidoptera</taxon>
        <taxon>Glossata</taxon>
        <taxon>Ditrysia</taxon>
        <taxon>Papilionoidea</taxon>
        <taxon>Papilionidae</taxon>
        <taxon>Papilioninae</taxon>
        <taxon>Papilio</taxon>
    </lineage>
</organism>